<accession>A0ACB8FN05</accession>
<dbReference type="EMBL" id="CM037619">
    <property type="protein sequence ID" value="KAH8006694.1"/>
    <property type="molecule type" value="Genomic_DNA"/>
</dbReference>
<gene>
    <name evidence="1" type="primary">PKP2_2</name>
    <name evidence="1" type="ORF">K3G42_011193</name>
</gene>
<evidence type="ECO:0000313" key="1">
    <source>
        <dbReference type="EMBL" id="KAH8006694.1"/>
    </source>
</evidence>
<keyword evidence="2" id="KW-1185">Reference proteome</keyword>
<evidence type="ECO:0000313" key="2">
    <source>
        <dbReference type="Proteomes" id="UP000827872"/>
    </source>
</evidence>
<organism evidence="1 2">
    <name type="scientific">Sphaerodactylus townsendi</name>
    <dbReference type="NCBI Taxonomy" id="933632"/>
    <lineage>
        <taxon>Eukaryota</taxon>
        <taxon>Metazoa</taxon>
        <taxon>Chordata</taxon>
        <taxon>Craniata</taxon>
        <taxon>Vertebrata</taxon>
        <taxon>Euteleostomi</taxon>
        <taxon>Lepidosauria</taxon>
        <taxon>Squamata</taxon>
        <taxon>Bifurcata</taxon>
        <taxon>Gekkota</taxon>
        <taxon>Sphaerodactylidae</taxon>
        <taxon>Sphaerodactylus</taxon>
    </lineage>
</organism>
<protein>
    <submittedName>
        <fullName evidence="1">Uncharacterized protein</fullName>
    </submittedName>
</protein>
<reference evidence="1" key="1">
    <citation type="submission" date="2021-08" db="EMBL/GenBank/DDBJ databases">
        <title>The first chromosome-level gecko genome reveals the dynamic sex chromosomes of Neotropical dwarf geckos (Sphaerodactylidae: Sphaerodactylus).</title>
        <authorList>
            <person name="Pinto B.J."/>
            <person name="Keating S.E."/>
            <person name="Gamble T."/>
        </authorList>
    </citation>
    <scope>NUCLEOTIDE SEQUENCE</scope>
    <source>
        <strain evidence="1">TG3544</strain>
    </source>
</reference>
<sequence length="83" mass="8663">MATTTLGGSEAGYIRTVLGQQILGELDSSSLALPATLTGGRAEAQKSMRIQRQVQQTLARKSRSVAGNGAFLLSASFTDCGFL</sequence>
<name>A0ACB8FN05_9SAUR</name>
<proteinExistence type="predicted"/>
<dbReference type="Proteomes" id="UP000827872">
    <property type="component" value="Linkage Group LG06"/>
</dbReference>
<comment type="caution">
    <text evidence="1">The sequence shown here is derived from an EMBL/GenBank/DDBJ whole genome shotgun (WGS) entry which is preliminary data.</text>
</comment>